<proteinExistence type="predicted"/>
<dbReference type="Proteomes" id="UP000239415">
    <property type="component" value="Unassembled WGS sequence"/>
</dbReference>
<comment type="caution">
    <text evidence="2">The sequence shown here is derived from an EMBL/GenBank/DDBJ whole genome shotgun (WGS) entry which is preliminary data.</text>
</comment>
<evidence type="ECO:0000259" key="1">
    <source>
        <dbReference type="Pfam" id="PF21962"/>
    </source>
</evidence>
<dbReference type="Pfam" id="PF21962">
    <property type="entry name" value="DUF6924"/>
    <property type="match status" value="1"/>
</dbReference>
<feature type="domain" description="DUF6924" evidence="1">
    <location>
        <begin position="11"/>
        <end position="132"/>
    </location>
</feature>
<dbReference type="AlphaFoldDB" id="A0A2T0KHA8"/>
<dbReference type="RefSeq" id="WP_106317759.1">
    <property type="nucleotide sequence ID" value="NZ_BOMO01000021.1"/>
</dbReference>
<keyword evidence="3" id="KW-1185">Reference proteome</keyword>
<reference evidence="2 3" key="1">
    <citation type="submission" date="2018-03" db="EMBL/GenBank/DDBJ databases">
        <title>Genomic Encyclopedia of Archaeal and Bacterial Type Strains, Phase II (KMG-II): from individual species to whole genera.</title>
        <authorList>
            <person name="Goeker M."/>
        </authorList>
    </citation>
    <scope>NUCLEOTIDE SEQUENCE [LARGE SCALE GENOMIC DNA]</scope>
    <source>
        <strain evidence="2 3">DSM 43146</strain>
    </source>
</reference>
<accession>A0A2T0KHA8</accession>
<gene>
    <name evidence="2" type="ORF">CLV67_104339</name>
</gene>
<dbReference type="OrthoDB" id="7854965at2"/>
<protein>
    <recommendedName>
        <fullName evidence="1">DUF6924 domain-containing protein</fullName>
    </recommendedName>
</protein>
<organism evidence="2 3">
    <name type="scientific">Actinoplanes italicus</name>
    <dbReference type="NCBI Taxonomy" id="113567"/>
    <lineage>
        <taxon>Bacteria</taxon>
        <taxon>Bacillati</taxon>
        <taxon>Actinomycetota</taxon>
        <taxon>Actinomycetes</taxon>
        <taxon>Micromonosporales</taxon>
        <taxon>Micromonosporaceae</taxon>
        <taxon>Actinoplanes</taxon>
    </lineage>
</organism>
<dbReference type="EMBL" id="PVMZ01000004">
    <property type="protein sequence ID" value="PRX22811.1"/>
    <property type="molecule type" value="Genomic_DNA"/>
</dbReference>
<dbReference type="InterPro" id="IPR053832">
    <property type="entry name" value="DUF6924"/>
</dbReference>
<name>A0A2T0KHA8_9ACTN</name>
<evidence type="ECO:0000313" key="2">
    <source>
        <dbReference type="EMBL" id="PRX22811.1"/>
    </source>
</evidence>
<evidence type="ECO:0000313" key="3">
    <source>
        <dbReference type="Proteomes" id="UP000239415"/>
    </source>
</evidence>
<sequence length="134" mass="14670">MLSLPQPDDLTSLVLRVDFSDDAAWAGLEEAIGDDATWVDDPQWAGTTVQALVEADAAAEDDDKLTYVFVADATTMTDPERPLLVVDLCDEPGRTFRVPPPWFEDISANLALGNLDFEEFAEVTDADGTYRGMK</sequence>